<dbReference type="Proteomes" id="UP000324800">
    <property type="component" value="Unassembled WGS sequence"/>
</dbReference>
<proteinExistence type="predicted"/>
<dbReference type="AlphaFoldDB" id="A0A5J4URF0"/>
<organism evidence="1 2">
    <name type="scientific">Streblomastix strix</name>
    <dbReference type="NCBI Taxonomy" id="222440"/>
    <lineage>
        <taxon>Eukaryota</taxon>
        <taxon>Metamonada</taxon>
        <taxon>Preaxostyla</taxon>
        <taxon>Oxymonadida</taxon>
        <taxon>Streblomastigidae</taxon>
        <taxon>Streblomastix</taxon>
    </lineage>
</organism>
<evidence type="ECO:0000313" key="1">
    <source>
        <dbReference type="EMBL" id="KAA6372375.1"/>
    </source>
</evidence>
<evidence type="ECO:0000313" key="2">
    <source>
        <dbReference type="Proteomes" id="UP000324800"/>
    </source>
</evidence>
<accession>A0A5J4URF0</accession>
<gene>
    <name evidence="1" type="ORF">EZS28_032098</name>
</gene>
<evidence type="ECO:0008006" key="3">
    <source>
        <dbReference type="Google" id="ProtNLM"/>
    </source>
</evidence>
<comment type="caution">
    <text evidence="1">The sequence shown here is derived from an EMBL/GenBank/DDBJ whole genome shotgun (WGS) entry which is preliminary data.</text>
</comment>
<feature type="non-terminal residue" evidence="1">
    <location>
        <position position="70"/>
    </location>
</feature>
<dbReference type="EMBL" id="SNRW01013648">
    <property type="protein sequence ID" value="KAA6372375.1"/>
    <property type="molecule type" value="Genomic_DNA"/>
</dbReference>
<protein>
    <recommendedName>
        <fullName evidence="3">ISXO2-like transposase domain-containing protein</fullName>
    </recommendedName>
</protein>
<name>A0A5J4URF0_9EUKA</name>
<sequence>MFSQKKILKRKDEETNLDFWHSRERADSKPSGKMNISYIKNRSKENLEKVIKKCKNSGTRILSDMWKGYD</sequence>
<reference evidence="1 2" key="1">
    <citation type="submission" date="2019-03" db="EMBL/GenBank/DDBJ databases">
        <title>Single cell metagenomics reveals metabolic interactions within the superorganism composed of flagellate Streblomastix strix and complex community of Bacteroidetes bacteria on its surface.</title>
        <authorList>
            <person name="Treitli S.C."/>
            <person name="Kolisko M."/>
            <person name="Husnik F."/>
            <person name="Keeling P."/>
            <person name="Hampl V."/>
        </authorList>
    </citation>
    <scope>NUCLEOTIDE SEQUENCE [LARGE SCALE GENOMIC DNA]</scope>
    <source>
        <strain evidence="1">ST1C</strain>
    </source>
</reference>